<feature type="transmembrane region" description="Helical" evidence="1">
    <location>
        <begin position="122"/>
        <end position="141"/>
    </location>
</feature>
<accession>A0ABV0C367</accession>
<proteinExistence type="predicted"/>
<keyword evidence="1" id="KW-0812">Transmembrane</keyword>
<organism evidence="2 3">
    <name type="scientific">Sphingobacterium kitahiroshimense</name>
    <dbReference type="NCBI Taxonomy" id="470446"/>
    <lineage>
        <taxon>Bacteria</taxon>
        <taxon>Pseudomonadati</taxon>
        <taxon>Bacteroidota</taxon>
        <taxon>Sphingobacteriia</taxon>
        <taxon>Sphingobacteriales</taxon>
        <taxon>Sphingobacteriaceae</taxon>
        <taxon>Sphingobacterium</taxon>
    </lineage>
</organism>
<evidence type="ECO:0000313" key="2">
    <source>
        <dbReference type="EMBL" id="MEN5380658.1"/>
    </source>
</evidence>
<gene>
    <name evidence="2" type="ORF">ABE541_25580</name>
</gene>
<feature type="transmembrane region" description="Helical" evidence="1">
    <location>
        <begin position="41"/>
        <end position="61"/>
    </location>
</feature>
<feature type="transmembrane region" description="Helical" evidence="1">
    <location>
        <begin position="67"/>
        <end position="86"/>
    </location>
</feature>
<evidence type="ECO:0000256" key="1">
    <source>
        <dbReference type="SAM" id="Phobius"/>
    </source>
</evidence>
<evidence type="ECO:0000313" key="3">
    <source>
        <dbReference type="Proteomes" id="UP001409291"/>
    </source>
</evidence>
<keyword evidence="1" id="KW-1133">Transmembrane helix</keyword>
<reference evidence="2 3" key="1">
    <citation type="submission" date="2024-04" db="EMBL/GenBank/DDBJ databases">
        <title>WGS of bacteria from Torrens River.</title>
        <authorList>
            <person name="Wyrsch E.R."/>
            <person name="Drigo B."/>
        </authorList>
    </citation>
    <scope>NUCLEOTIDE SEQUENCE [LARGE SCALE GENOMIC DNA]</scope>
    <source>
        <strain evidence="2 3">TWI391</strain>
    </source>
</reference>
<sequence length="197" mass="23351">MADGFEQIKNMWHSFDDSLIVDYSEFQNELTQLRKRRRRSILYWCISVIIFSIFAIGYVIYTDELSSIYKSVSEFIILFTAIYLLMNSWRNIKKQNKEYLLSNIDFLTSVSDLEMKKTLRQIVANCICISFIIVAIILYFLDEFILSRNWLLLSISILLVSLLILWVILKPIYVKRKKNQHEIYLGRAGVILKKINK</sequence>
<dbReference type="RefSeq" id="WP_346583572.1">
    <property type="nucleotide sequence ID" value="NZ_JBDJNQ010000022.1"/>
</dbReference>
<dbReference type="Proteomes" id="UP001409291">
    <property type="component" value="Unassembled WGS sequence"/>
</dbReference>
<keyword evidence="1" id="KW-0472">Membrane</keyword>
<comment type="caution">
    <text evidence="2">The sequence shown here is derived from an EMBL/GenBank/DDBJ whole genome shotgun (WGS) entry which is preliminary data.</text>
</comment>
<feature type="transmembrane region" description="Helical" evidence="1">
    <location>
        <begin position="147"/>
        <end position="169"/>
    </location>
</feature>
<dbReference type="EMBL" id="JBDJNQ010000022">
    <property type="protein sequence ID" value="MEN5380658.1"/>
    <property type="molecule type" value="Genomic_DNA"/>
</dbReference>
<protein>
    <submittedName>
        <fullName evidence="2">Uncharacterized protein</fullName>
    </submittedName>
</protein>
<name>A0ABV0C367_9SPHI</name>
<keyword evidence="3" id="KW-1185">Reference proteome</keyword>